<reference evidence="2" key="1">
    <citation type="submission" date="2018-05" db="EMBL/GenBank/DDBJ databases">
        <title>Draft genome of Mucuna pruriens seed.</title>
        <authorList>
            <person name="Nnadi N.E."/>
            <person name="Vos R."/>
            <person name="Hasami M.H."/>
            <person name="Devisetty U.K."/>
            <person name="Aguiy J.C."/>
        </authorList>
    </citation>
    <scope>NUCLEOTIDE SEQUENCE [LARGE SCALE GENOMIC DNA]</scope>
    <source>
        <strain evidence="2">JCA_2017</strain>
    </source>
</reference>
<evidence type="ECO:0000256" key="1">
    <source>
        <dbReference type="SAM" id="MobiDB-lite"/>
    </source>
</evidence>
<protein>
    <submittedName>
        <fullName evidence="2">Uncharacterized protein</fullName>
    </submittedName>
</protein>
<feature type="compositionally biased region" description="Polar residues" evidence="1">
    <location>
        <begin position="73"/>
        <end position="89"/>
    </location>
</feature>
<evidence type="ECO:0000313" key="3">
    <source>
        <dbReference type="Proteomes" id="UP000257109"/>
    </source>
</evidence>
<feature type="non-terminal residue" evidence="2">
    <location>
        <position position="1"/>
    </location>
</feature>
<keyword evidence="3" id="KW-1185">Reference proteome</keyword>
<dbReference type="EMBL" id="QJKJ01013016">
    <property type="protein sequence ID" value="RDX67393.1"/>
    <property type="molecule type" value="Genomic_DNA"/>
</dbReference>
<proteinExistence type="predicted"/>
<feature type="region of interest" description="Disordered" evidence="1">
    <location>
        <begin position="71"/>
        <end position="92"/>
    </location>
</feature>
<sequence>MECRSEKSNYNEPSQINVVSEGSSKNFYPEALKWIVYVLNCVGHVHIPNSKRTKVEDKSVRCVLLGEERGGTDSVQNGAQHGTTHNVANENGKDLTRDGVIELVHYGTQNQIVDVMAKLPNF</sequence>
<organism evidence="2 3">
    <name type="scientific">Mucuna pruriens</name>
    <name type="common">Velvet bean</name>
    <name type="synonym">Dolichos pruriens</name>
    <dbReference type="NCBI Taxonomy" id="157652"/>
    <lineage>
        <taxon>Eukaryota</taxon>
        <taxon>Viridiplantae</taxon>
        <taxon>Streptophyta</taxon>
        <taxon>Embryophyta</taxon>
        <taxon>Tracheophyta</taxon>
        <taxon>Spermatophyta</taxon>
        <taxon>Magnoliopsida</taxon>
        <taxon>eudicotyledons</taxon>
        <taxon>Gunneridae</taxon>
        <taxon>Pentapetalae</taxon>
        <taxon>rosids</taxon>
        <taxon>fabids</taxon>
        <taxon>Fabales</taxon>
        <taxon>Fabaceae</taxon>
        <taxon>Papilionoideae</taxon>
        <taxon>50 kb inversion clade</taxon>
        <taxon>NPAAA clade</taxon>
        <taxon>indigoferoid/millettioid clade</taxon>
        <taxon>Phaseoleae</taxon>
        <taxon>Mucuna</taxon>
    </lineage>
</organism>
<gene>
    <name evidence="2" type="ORF">CR513_53735</name>
</gene>
<accession>A0A371EMV2</accession>
<comment type="caution">
    <text evidence="2">The sequence shown here is derived from an EMBL/GenBank/DDBJ whole genome shotgun (WGS) entry which is preliminary data.</text>
</comment>
<dbReference type="Proteomes" id="UP000257109">
    <property type="component" value="Unassembled WGS sequence"/>
</dbReference>
<evidence type="ECO:0000313" key="2">
    <source>
        <dbReference type="EMBL" id="RDX67393.1"/>
    </source>
</evidence>
<name>A0A371EMV2_MUCPR</name>
<dbReference type="AlphaFoldDB" id="A0A371EMV2"/>